<dbReference type="Gene3D" id="3.40.50.1240">
    <property type="entry name" value="Phosphoglycerate mutase-like"/>
    <property type="match status" value="1"/>
</dbReference>
<keyword evidence="2" id="KW-1185">Reference proteome</keyword>
<dbReference type="EC" id="3.1.3.73" evidence="1"/>
<gene>
    <name evidence="1" type="ORF">HNP55_004345</name>
</gene>
<dbReference type="AlphaFoldDB" id="A0A840LGQ9"/>
<dbReference type="EMBL" id="JACHLP010000011">
    <property type="protein sequence ID" value="MBB4845793.1"/>
    <property type="molecule type" value="Genomic_DNA"/>
</dbReference>
<proteinExistence type="predicted"/>
<name>A0A840LGQ9_9BURK</name>
<comment type="caution">
    <text evidence="1">The sequence shown here is derived from an EMBL/GenBank/DDBJ whole genome shotgun (WGS) entry which is preliminary data.</text>
</comment>
<evidence type="ECO:0000313" key="1">
    <source>
        <dbReference type="EMBL" id="MBB4845793.1"/>
    </source>
</evidence>
<dbReference type="InterPro" id="IPR029033">
    <property type="entry name" value="His_PPase_superfam"/>
</dbReference>
<sequence>MSSEPGLWVWRHPRPEGAAGLCVGAGCDLPVHWRRSKRLARRIQALARRERLPQRVLCSPLRRCADVGAWLQRWGWQLVLDPALRELDFGAWEGRPWQTIAKAQIDAWVQDFAAYAPGGGESLQALLARAGDWRPPAGAHLVVSHGGWMLARQWRARQGERSPCAADWPKPPAYAEVWRIQAGACSNIVPAPN</sequence>
<organism evidence="1 2">
    <name type="scientific">Roseateles oligotrophus</name>
    <dbReference type="NCBI Taxonomy" id="1769250"/>
    <lineage>
        <taxon>Bacteria</taxon>
        <taxon>Pseudomonadati</taxon>
        <taxon>Pseudomonadota</taxon>
        <taxon>Betaproteobacteria</taxon>
        <taxon>Burkholderiales</taxon>
        <taxon>Sphaerotilaceae</taxon>
        <taxon>Roseateles</taxon>
    </lineage>
</organism>
<keyword evidence="1" id="KW-0378">Hydrolase</keyword>
<dbReference type="InterPro" id="IPR013078">
    <property type="entry name" value="His_Pase_superF_clade-1"/>
</dbReference>
<dbReference type="RefSeq" id="WP_184304062.1">
    <property type="nucleotide sequence ID" value="NZ_JACHLP010000011.1"/>
</dbReference>
<dbReference type="GO" id="GO:0043755">
    <property type="term" value="F:alpha-ribazole phosphatase activity"/>
    <property type="evidence" value="ECO:0007669"/>
    <property type="project" value="UniProtKB-EC"/>
</dbReference>
<dbReference type="Pfam" id="PF00300">
    <property type="entry name" value="His_Phos_1"/>
    <property type="match status" value="1"/>
</dbReference>
<reference evidence="1 2" key="1">
    <citation type="submission" date="2020-08" db="EMBL/GenBank/DDBJ databases">
        <title>Functional genomics of gut bacteria from endangered species of beetles.</title>
        <authorList>
            <person name="Carlos-Shanley C."/>
        </authorList>
    </citation>
    <scope>NUCLEOTIDE SEQUENCE [LARGE SCALE GENOMIC DNA]</scope>
    <source>
        <strain evidence="1 2">S00239</strain>
    </source>
</reference>
<evidence type="ECO:0000313" key="2">
    <source>
        <dbReference type="Proteomes" id="UP000562027"/>
    </source>
</evidence>
<dbReference type="SUPFAM" id="SSF53254">
    <property type="entry name" value="Phosphoglycerate mutase-like"/>
    <property type="match status" value="1"/>
</dbReference>
<dbReference type="Proteomes" id="UP000562027">
    <property type="component" value="Unassembled WGS sequence"/>
</dbReference>
<protein>
    <submittedName>
        <fullName evidence="1">Alpha-ribazole phosphatase</fullName>
        <ecNumber evidence="1">3.1.3.73</ecNumber>
    </submittedName>
</protein>
<accession>A0A840LGQ9</accession>